<dbReference type="Proteomes" id="UP000275652">
    <property type="component" value="Unassembled WGS sequence"/>
</dbReference>
<comment type="caution">
    <text evidence="5">The sequence shown here is derived from an EMBL/GenBank/DDBJ whole genome shotgun (WGS) entry which is preliminary data.</text>
</comment>
<sequence>MNLGEVARFIIKPEYGYGVLGLAPKVEPNETLDYEIELVSFGVRYIQHCETSPHLICVETIA</sequence>
<evidence type="ECO:0000313" key="10">
    <source>
        <dbReference type="Proteomes" id="UP000283543"/>
    </source>
</evidence>
<proteinExistence type="predicted"/>
<dbReference type="InterPro" id="IPR046357">
    <property type="entry name" value="PPIase_dom_sf"/>
</dbReference>
<evidence type="ECO:0000313" key="8">
    <source>
        <dbReference type="Proteomes" id="UP000265716"/>
    </source>
</evidence>
<dbReference type="AlphaFoldDB" id="A0A397DDQ1"/>
<dbReference type="PANTHER" id="PTHR46674:SF1">
    <property type="entry name" value="INACTIVE PEPTIDYL-PROLYL CIS-TRANS ISOMERASE FKBP6"/>
    <property type="match status" value="1"/>
</dbReference>
<dbReference type="GO" id="GO:0003755">
    <property type="term" value="F:peptidyl-prolyl cis-trans isomerase activity"/>
    <property type="evidence" value="ECO:0007669"/>
    <property type="project" value="UniProtKB-KW"/>
</dbReference>
<dbReference type="PANTHER" id="PTHR46674">
    <property type="entry name" value="INACTIVE PEPTIDYL-PROLYL CIS-TRANS ISOMERASE FKBP6"/>
    <property type="match status" value="1"/>
</dbReference>
<evidence type="ECO:0000256" key="2">
    <source>
        <dbReference type="ARBA" id="ARBA00022803"/>
    </source>
</evidence>
<evidence type="ECO:0000313" key="6">
    <source>
        <dbReference type="EMBL" id="RHY66281.1"/>
    </source>
</evidence>
<evidence type="ECO:0000313" key="9">
    <source>
        <dbReference type="Proteomes" id="UP000275652"/>
    </source>
</evidence>
<reference evidence="8 10" key="2">
    <citation type="submission" date="2018-08" db="EMBL/GenBank/DDBJ databases">
        <title>Aphanomyces genome sequencing and annotation.</title>
        <authorList>
            <person name="Minardi D."/>
            <person name="Oidtmann B."/>
            <person name="Van Der Giezen M."/>
            <person name="Studholme D.J."/>
        </authorList>
    </citation>
    <scope>NUCLEOTIDE SEQUENCE [LARGE SCALE GENOMIC DNA]</scope>
    <source>
        <strain evidence="5 8">SA</strain>
        <strain evidence="6 10">Si</strain>
    </source>
</reference>
<keyword evidence="2" id="KW-0802">TPR repeat</keyword>
<keyword evidence="1" id="KW-0677">Repeat</keyword>
<accession>A0A397DDQ1</accession>
<keyword evidence="3" id="KW-0413">Isomerase</keyword>
<keyword evidence="3" id="KW-0697">Rotamase</keyword>
<dbReference type="EC" id="5.2.1.8" evidence="3"/>
<evidence type="ECO:0000259" key="4">
    <source>
        <dbReference type="PROSITE" id="PS50059"/>
    </source>
</evidence>
<dbReference type="EMBL" id="QUTI01045409">
    <property type="protein sequence ID" value="RLN99869.1"/>
    <property type="molecule type" value="Genomic_DNA"/>
</dbReference>
<dbReference type="InterPro" id="IPR042282">
    <property type="entry name" value="FKBP6/shu"/>
</dbReference>
<feature type="domain" description="PPIase FKBP-type" evidence="4">
    <location>
        <begin position="1"/>
        <end position="42"/>
    </location>
</feature>
<evidence type="ECO:0000313" key="7">
    <source>
        <dbReference type="EMBL" id="RLN99869.1"/>
    </source>
</evidence>
<dbReference type="Pfam" id="PF00254">
    <property type="entry name" value="FKBP_C"/>
    <property type="match status" value="1"/>
</dbReference>
<dbReference type="Proteomes" id="UP000265716">
    <property type="component" value="Unassembled WGS sequence"/>
</dbReference>
<evidence type="ECO:0000256" key="3">
    <source>
        <dbReference type="PROSITE-ProRule" id="PRU00277"/>
    </source>
</evidence>
<dbReference type="Proteomes" id="UP000283543">
    <property type="component" value="Unassembled WGS sequence"/>
</dbReference>
<organism evidence="5 8">
    <name type="scientific">Aphanomyces astaci</name>
    <name type="common">Crayfish plague agent</name>
    <dbReference type="NCBI Taxonomy" id="112090"/>
    <lineage>
        <taxon>Eukaryota</taxon>
        <taxon>Sar</taxon>
        <taxon>Stramenopiles</taxon>
        <taxon>Oomycota</taxon>
        <taxon>Saprolegniomycetes</taxon>
        <taxon>Saprolegniales</taxon>
        <taxon>Verrucalvaceae</taxon>
        <taxon>Aphanomyces</taxon>
    </lineage>
</organism>
<dbReference type="PROSITE" id="PS50059">
    <property type="entry name" value="FKBP_PPIASE"/>
    <property type="match status" value="1"/>
</dbReference>
<dbReference type="InterPro" id="IPR001179">
    <property type="entry name" value="PPIase_FKBP_dom"/>
</dbReference>
<protein>
    <recommendedName>
        <fullName evidence="3">peptidylprolyl isomerase</fullName>
        <ecNumber evidence="3">5.2.1.8</ecNumber>
    </recommendedName>
</protein>
<evidence type="ECO:0000256" key="1">
    <source>
        <dbReference type="ARBA" id="ARBA00022737"/>
    </source>
</evidence>
<dbReference type="SUPFAM" id="SSF54534">
    <property type="entry name" value="FKBP-like"/>
    <property type="match status" value="1"/>
</dbReference>
<dbReference type="EMBL" id="QUTC01004997">
    <property type="protein sequence ID" value="RHY60957.1"/>
    <property type="molecule type" value="Genomic_DNA"/>
</dbReference>
<dbReference type="Gene3D" id="3.10.50.40">
    <property type="match status" value="1"/>
</dbReference>
<gene>
    <name evidence="7" type="ORF">DYB28_001612</name>
    <name evidence="6" type="ORF">DYB34_006355</name>
    <name evidence="5" type="ORF">DYB38_002518</name>
</gene>
<reference evidence="7 9" key="1">
    <citation type="journal article" date="2018" name="J. Invertebr. Pathol.">
        <title>New genotyping method for the causative agent of crayfish plague (Aphanomyces astaci) based on whole genome data.</title>
        <authorList>
            <person name="Minardi D."/>
            <person name="Studholme D.J."/>
            <person name="van der Giezen M."/>
            <person name="Pretto T."/>
            <person name="Oidtmann B."/>
        </authorList>
    </citation>
    <scope>NUCLEOTIDE SEQUENCE [LARGE SCALE GENOMIC DNA]</scope>
    <source>
        <strain evidence="7 9">KB13</strain>
    </source>
</reference>
<name>A0A397DDQ1_APHAT</name>
<comment type="catalytic activity">
    <reaction evidence="3">
        <text>[protein]-peptidylproline (omega=180) = [protein]-peptidylproline (omega=0)</text>
        <dbReference type="Rhea" id="RHEA:16237"/>
        <dbReference type="Rhea" id="RHEA-COMP:10747"/>
        <dbReference type="Rhea" id="RHEA-COMP:10748"/>
        <dbReference type="ChEBI" id="CHEBI:83833"/>
        <dbReference type="ChEBI" id="CHEBI:83834"/>
        <dbReference type="EC" id="5.2.1.8"/>
    </reaction>
</comment>
<evidence type="ECO:0000313" key="5">
    <source>
        <dbReference type="EMBL" id="RHY60957.1"/>
    </source>
</evidence>
<dbReference type="EMBL" id="QUTB01003751">
    <property type="protein sequence ID" value="RHY66281.1"/>
    <property type="molecule type" value="Genomic_DNA"/>
</dbReference>